<comment type="caution">
    <text evidence="2">The sequence shown here is derived from an EMBL/GenBank/DDBJ whole genome shotgun (WGS) entry which is preliminary data.</text>
</comment>
<keyword evidence="1" id="KW-0472">Membrane</keyword>
<reference evidence="2 3" key="1">
    <citation type="submission" date="2023-03" db="EMBL/GenBank/DDBJ databases">
        <title>Bacillus Genome Sequencing.</title>
        <authorList>
            <person name="Dunlap C."/>
        </authorList>
    </citation>
    <scope>NUCLEOTIDE SEQUENCE [LARGE SCALE GENOMIC DNA]</scope>
    <source>
        <strain evidence="2 3">B-41290</strain>
    </source>
</reference>
<accession>A0AAW9NQP2</accession>
<dbReference type="RefSeq" id="WP_367408523.1">
    <property type="nucleotide sequence ID" value="NZ_JARNBH010000050.1"/>
</dbReference>
<feature type="transmembrane region" description="Helical" evidence="1">
    <location>
        <begin position="7"/>
        <end position="25"/>
    </location>
</feature>
<dbReference type="Proteomes" id="UP001307168">
    <property type="component" value="Unassembled WGS sequence"/>
</dbReference>
<organism evidence="2 3">
    <name type="scientific">Peribacillus castrilensis</name>
    <dbReference type="NCBI Taxonomy" id="2897690"/>
    <lineage>
        <taxon>Bacteria</taxon>
        <taxon>Bacillati</taxon>
        <taxon>Bacillota</taxon>
        <taxon>Bacilli</taxon>
        <taxon>Bacillales</taxon>
        <taxon>Bacillaceae</taxon>
        <taxon>Peribacillus</taxon>
    </lineage>
</organism>
<keyword evidence="1" id="KW-1133">Transmembrane helix</keyword>
<name>A0AAW9NQP2_9BACI</name>
<dbReference type="EMBL" id="JARNBH010000050">
    <property type="protein sequence ID" value="MEC0277029.1"/>
    <property type="molecule type" value="Genomic_DNA"/>
</dbReference>
<protein>
    <recommendedName>
        <fullName evidence="4">DUF4163 domain-containing protein</fullName>
    </recommendedName>
</protein>
<gene>
    <name evidence="2" type="ORF">P4706_29000</name>
</gene>
<keyword evidence="3" id="KW-1185">Reference proteome</keyword>
<evidence type="ECO:0008006" key="4">
    <source>
        <dbReference type="Google" id="ProtNLM"/>
    </source>
</evidence>
<evidence type="ECO:0000313" key="2">
    <source>
        <dbReference type="EMBL" id="MEC0277029.1"/>
    </source>
</evidence>
<sequence length="270" mass="30979">MVKNKKILIALIISVCVISAFLILTKTDNKLGKESQYTDKVKLKFANNFISCIIEDKEGMSFNIFGVQNIKDRDSSLMDVVSSIELNNPNIRIVDYQVDTGIVHKNYKLVNILVTLKPLTNNVETADQLLIQFNNENTETYDIGSITVQNDMSYQNKHFEPSGQYTVAYPYLGLDINLRNKTDQTISPSRISDLTKNLSYQFDKAFEFQPHDKKHIKINTFYKGKKEFDFMTVSPILSYTLDNESYLYNMPGVVYGILDSDTDKIEKMIK</sequence>
<keyword evidence="1" id="KW-0812">Transmembrane</keyword>
<dbReference type="AlphaFoldDB" id="A0AAW9NQP2"/>
<proteinExistence type="predicted"/>
<evidence type="ECO:0000313" key="3">
    <source>
        <dbReference type="Proteomes" id="UP001307168"/>
    </source>
</evidence>
<evidence type="ECO:0000256" key="1">
    <source>
        <dbReference type="SAM" id="Phobius"/>
    </source>
</evidence>